<dbReference type="InterPro" id="IPR000943">
    <property type="entry name" value="RNA_pol_sigma70"/>
</dbReference>
<dbReference type="Pfam" id="PF04545">
    <property type="entry name" value="Sigma70_r4"/>
    <property type="match status" value="1"/>
</dbReference>
<dbReference type="GO" id="GO:0016987">
    <property type="term" value="F:sigma factor activity"/>
    <property type="evidence" value="ECO:0007669"/>
    <property type="project" value="UniProtKB-KW"/>
</dbReference>
<keyword evidence="5" id="KW-0804">Transcription</keyword>
<evidence type="ECO:0000259" key="7">
    <source>
        <dbReference type="PROSITE" id="PS00715"/>
    </source>
</evidence>
<name>A0A2N9G423_FAGSY</name>
<keyword evidence="2" id="KW-0805">Transcription regulation</keyword>
<evidence type="ECO:0000256" key="5">
    <source>
        <dbReference type="ARBA" id="ARBA00023163"/>
    </source>
</evidence>
<keyword evidence="3" id="KW-0731">Sigma factor</keyword>
<dbReference type="Gene3D" id="1.10.601.10">
    <property type="entry name" value="RNA Polymerase Primary Sigma Factor"/>
    <property type="match status" value="1"/>
</dbReference>
<dbReference type="InterPro" id="IPR007624">
    <property type="entry name" value="RNA_pol_sigma70_r3"/>
</dbReference>
<dbReference type="GO" id="GO:0006352">
    <property type="term" value="P:DNA-templated transcription initiation"/>
    <property type="evidence" value="ECO:0007669"/>
    <property type="project" value="InterPro"/>
</dbReference>
<dbReference type="InterPro" id="IPR036388">
    <property type="entry name" value="WH-like_DNA-bd_sf"/>
</dbReference>
<protein>
    <recommendedName>
        <fullName evidence="7">RNA polymerase sigma-70 domain-containing protein</fullName>
    </recommendedName>
</protein>
<dbReference type="InterPro" id="IPR014284">
    <property type="entry name" value="RNA_pol_sigma-70_dom"/>
</dbReference>
<accession>A0A2N9G423</accession>
<evidence type="ECO:0000256" key="1">
    <source>
        <dbReference type="ARBA" id="ARBA00007788"/>
    </source>
</evidence>
<dbReference type="InterPro" id="IPR007630">
    <property type="entry name" value="RNA_pol_sigma70_r4"/>
</dbReference>
<dbReference type="AlphaFoldDB" id="A0A2N9G423"/>
<dbReference type="NCBIfam" id="TIGR02937">
    <property type="entry name" value="sigma70-ECF"/>
    <property type="match status" value="1"/>
</dbReference>
<feature type="compositionally biased region" description="Basic residues" evidence="6">
    <location>
        <begin position="103"/>
        <end position="113"/>
    </location>
</feature>
<dbReference type="GO" id="GO:0003677">
    <property type="term" value="F:DNA binding"/>
    <property type="evidence" value="ECO:0007669"/>
    <property type="project" value="UniProtKB-KW"/>
</dbReference>
<dbReference type="GO" id="GO:0071482">
    <property type="term" value="P:cellular response to light stimulus"/>
    <property type="evidence" value="ECO:0007669"/>
    <property type="project" value="UniProtKB-ARBA"/>
</dbReference>
<dbReference type="InterPro" id="IPR050239">
    <property type="entry name" value="Sigma-70_RNA_pol_init_factors"/>
</dbReference>
<dbReference type="PANTHER" id="PTHR30603">
    <property type="entry name" value="RNA POLYMERASE SIGMA FACTOR RPO"/>
    <property type="match status" value="1"/>
</dbReference>
<dbReference type="InterPro" id="IPR013325">
    <property type="entry name" value="RNA_pol_sigma_r2"/>
</dbReference>
<dbReference type="InterPro" id="IPR007627">
    <property type="entry name" value="RNA_pol_sigma70_r2"/>
</dbReference>
<dbReference type="SUPFAM" id="SSF88946">
    <property type="entry name" value="Sigma2 domain of RNA polymerase sigma factors"/>
    <property type="match status" value="1"/>
</dbReference>
<sequence>MAITTICSSPTHSPTLPTISSIKTHHPLQPQLHVSSSSTKFGSNIVFNDALVIAAAAEAVALARAAAQAAREAVLAAAGIDGVWSGRESENGLVSDGSGGFGVRRKRRRKRRKGLEEKVGENWRMSSGTGTVKSGNLSPREEAELCLCLKEGARLEAVRIGVTKARGCEPTSKQLAKAIGVKRRSVDKILCDGRESRQKIARSYRRLVVSIAKGYQGKGLSFQDLIQEGSIGLLRGVEKFEPERGYKLSTYVYWWIKQAIIKAIANDTRLVRLPGTVYRMVAKIAEARNLLTRRLGRPPTYNEIAEMLNVQISTVRLVSERSRHPVSLDQAVSDRGRMTLQEIISGPDETMPEKMVKKQLMKQEAKKLLKTLNKREEYILRLHFGLNGEPPRSCEEIGKLLKLSRERVRQINIIALSNLRQRSIEDNLVEFYVV</sequence>
<dbReference type="EMBL" id="OIVN01001451">
    <property type="protein sequence ID" value="SPC94129.1"/>
    <property type="molecule type" value="Genomic_DNA"/>
</dbReference>
<dbReference type="Gene3D" id="1.10.10.10">
    <property type="entry name" value="Winged helix-like DNA-binding domain superfamily/Winged helix DNA-binding domain"/>
    <property type="match status" value="2"/>
</dbReference>
<reference evidence="8" key="1">
    <citation type="submission" date="2018-02" db="EMBL/GenBank/DDBJ databases">
        <authorList>
            <person name="Cohen D.B."/>
            <person name="Kent A.D."/>
        </authorList>
    </citation>
    <scope>NUCLEOTIDE SEQUENCE</scope>
</reference>
<dbReference type="PRINTS" id="PR00046">
    <property type="entry name" value="SIGMA70FCT"/>
</dbReference>
<dbReference type="PANTHER" id="PTHR30603:SF47">
    <property type="entry name" value="RNA POLYMERASE SIGMA FACTOR SIGD, CHLOROPLASTIC"/>
    <property type="match status" value="1"/>
</dbReference>
<comment type="similarity">
    <text evidence="1">Belongs to the sigma-70 factor family.</text>
</comment>
<keyword evidence="4" id="KW-0238">DNA-binding</keyword>
<dbReference type="InterPro" id="IPR013324">
    <property type="entry name" value="RNA_pol_sigma_r3/r4-like"/>
</dbReference>
<dbReference type="PROSITE" id="PS00715">
    <property type="entry name" value="SIGMA70_1"/>
    <property type="match status" value="1"/>
</dbReference>
<feature type="domain" description="RNA polymerase sigma-70" evidence="7">
    <location>
        <begin position="224"/>
        <end position="237"/>
    </location>
</feature>
<feature type="compositionally biased region" description="Polar residues" evidence="6">
    <location>
        <begin position="124"/>
        <end position="136"/>
    </location>
</feature>
<organism evidence="8">
    <name type="scientific">Fagus sylvatica</name>
    <name type="common">Beechnut</name>
    <dbReference type="NCBI Taxonomy" id="28930"/>
    <lineage>
        <taxon>Eukaryota</taxon>
        <taxon>Viridiplantae</taxon>
        <taxon>Streptophyta</taxon>
        <taxon>Embryophyta</taxon>
        <taxon>Tracheophyta</taxon>
        <taxon>Spermatophyta</taxon>
        <taxon>Magnoliopsida</taxon>
        <taxon>eudicotyledons</taxon>
        <taxon>Gunneridae</taxon>
        <taxon>Pentapetalae</taxon>
        <taxon>rosids</taxon>
        <taxon>fabids</taxon>
        <taxon>Fagales</taxon>
        <taxon>Fagaceae</taxon>
        <taxon>Fagus</taxon>
    </lineage>
</organism>
<evidence type="ECO:0000256" key="3">
    <source>
        <dbReference type="ARBA" id="ARBA00023082"/>
    </source>
</evidence>
<evidence type="ECO:0000256" key="4">
    <source>
        <dbReference type="ARBA" id="ARBA00023125"/>
    </source>
</evidence>
<feature type="region of interest" description="Disordered" evidence="6">
    <location>
        <begin position="95"/>
        <end position="136"/>
    </location>
</feature>
<evidence type="ECO:0000256" key="6">
    <source>
        <dbReference type="SAM" id="MobiDB-lite"/>
    </source>
</evidence>
<dbReference type="Pfam" id="PF04539">
    <property type="entry name" value="Sigma70_r3"/>
    <property type="match status" value="1"/>
</dbReference>
<gene>
    <name evidence="8" type="ORF">FSB_LOCUS22011</name>
</gene>
<proteinExistence type="inferred from homology"/>
<dbReference type="Pfam" id="PF04542">
    <property type="entry name" value="Sigma70_r2"/>
    <property type="match status" value="1"/>
</dbReference>
<evidence type="ECO:0000256" key="2">
    <source>
        <dbReference type="ARBA" id="ARBA00023015"/>
    </source>
</evidence>
<dbReference type="SUPFAM" id="SSF88659">
    <property type="entry name" value="Sigma3 and sigma4 domains of RNA polymerase sigma factors"/>
    <property type="match status" value="2"/>
</dbReference>
<evidence type="ECO:0000313" key="8">
    <source>
        <dbReference type="EMBL" id="SPC94129.1"/>
    </source>
</evidence>